<evidence type="ECO:0000313" key="1">
    <source>
        <dbReference type="EMBL" id="GBP46195.1"/>
    </source>
</evidence>
<gene>
    <name evidence="1" type="ORF">EVAR_24603_1</name>
</gene>
<reference evidence="1 2" key="1">
    <citation type="journal article" date="2019" name="Commun. Biol.">
        <title>The bagworm genome reveals a unique fibroin gene that provides high tensile strength.</title>
        <authorList>
            <person name="Kono N."/>
            <person name="Nakamura H."/>
            <person name="Ohtoshi R."/>
            <person name="Tomita M."/>
            <person name="Numata K."/>
            <person name="Arakawa K."/>
        </authorList>
    </citation>
    <scope>NUCLEOTIDE SEQUENCE [LARGE SCALE GENOMIC DNA]</scope>
</reference>
<protein>
    <submittedName>
        <fullName evidence="1">Uncharacterized protein</fullName>
    </submittedName>
</protein>
<keyword evidence="2" id="KW-1185">Reference proteome</keyword>
<name>A0A4C1W7S9_EUMVA</name>
<dbReference type="EMBL" id="BGZK01000478">
    <property type="protein sequence ID" value="GBP46195.1"/>
    <property type="molecule type" value="Genomic_DNA"/>
</dbReference>
<evidence type="ECO:0000313" key="2">
    <source>
        <dbReference type="Proteomes" id="UP000299102"/>
    </source>
</evidence>
<organism evidence="1 2">
    <name type="scientific">Eumeta variegata</name>
    <name type="common">Bagworm moth</name>
    <name type="synonym">Eumeta japonica</name>
    <dbReference type="NCBI Taxonomy" id="151549"/>
    <lineage>
        <taxon>Eukaryota</taxon>
        <taxon>Metazoa</taxon>
        <taxon>Ecdysozoa</taxon>
        <taxon>Arthropoda</taxon>
        <taxon>Hexapoda</taxon>
        <taxon>Insecta</taxon>
        <taxon>Pterygota</taxon>
        <taxon>Neoptera</taxon>
        <taxon>Endopterygota</taxon>
        <taxon>Lepidoptera</taxon>
        <taxon>Glossata</taxon>
        <taxon>Ditrysia</taxon>
        <taxon>Tineoidea</taxon>
        <taxon>Psychidae</taxon>
        <taxon>Oiketicinae</taxon>
        <taxon>Eumeta</taxon>
    </lineage>
</organism>
<proteinExistence type="predicted"/>
<dbReference type="Proteomes" id="UP000299102">
    <property type="component" value="Unassembled WGS sequence"/>
</dbReference>
<dbReference type="AlphaFoldDB" id="A0A4C1W7S9"/>
<accession>A0A4C1W7S9</accession>
<comment type="caution">
    <text evidence="1">The sequence shown here is derived from an EMBL/GenBank/DDBJ whole genome shotgun (WGS) entry which is preliminary data.</text>
</comment>
<sequence>MSAHLPLTQHDAVQDAILKSACVTTADEERCLALLKLSFLLKETTPSYPDPDPALNSDSDLALDLVIKRIDYAPRSLSALNNVIILSRIRD</sequence>